<comment type="caution">
    <text evidence="5">The sequence shown here is derived from an EMBL/GenBank/DDBJ whole genome shotgun (WGS) entry which is preliminary data.</text>
</comment>
<keyword evidence="2" id="KW-0547">Nucleotide-binding</keyword>
<organism evidence="5">
    <name type="scientific">marine sediment metagenome</name>
    <dbReference type="NCBI Taxonomy" id="412755"/>
    <lineage>
        <taxon>unclassified sequences</taxon>
        <taxon>metagenomes</taxon>
        <taxon>ecological metagenomes</taxon>
    </lineage>
</organism>
<dbReference type="InterPro" id="IPR036291">
    <property type="entry name" value="NAD(P)-bd_dom_sf"/>
</dbReference>
<dbReference type="PANTHER" id="PTHR43334">
    <property type="entry name" value="ACETATE--COA LIGASE [ADP-FORMING]"/>
    <property type="match status" value="1"/>
</dbReference>
<evidence type="ECO:0000256" key="2">
    <source>
        <dbReference type="ARBA" id="ARBA00022741"/>
    </source>
</evidence>
<keyword evidence="1" id="KW-0436">Ligase</keyword>
<dbReference type="Gene3D" id="3.40.50.720">
    <property type="entry name" value="NAD(P)-binding Rossmann-like Domain"/>
    <property type="match status" value="1"/>
</dbReference>
<name>X1LEM9_9ZZZZ</name>
<proteinExistence type="predicted"/>
<accession>X1LEM9</accession>
<evidence type="ECO:0000256" key="1">
    <source>
        <dbReference type="ARBA" id="ARBA00022598"/>
    </source>
</evidence>
<feature type="domain" description="CoA-binding" evidence="4">
    <location>
        <begin position="9"/>
        <end position="91"/>
    </location>
</feature>
<dbReference type="EMBL" id="BARU01046290">
    <property type="protein sequence ID" value="GAI00880.1"/>
    <property type="molecule type" value="Genomic_DNA"/>
</dbReference>
<protein>
    <recommendedName>
        <fullName evidence="4">CoA-binding domain-containing protein</fullName>
    </recommendedName>
</protein>
<dbReference type="SUPFAM" id="SSF51735">
    <property type="entry name" value="NAD(P)-binding Rossmann-fold domains"/>
    <property type="match status" value="1"/>
</dbReference>
<dbReference type="GO" id="GO:0005524">
    <property type="term" value="F:ATP binding"/>
    <property type="evidence" value="ECO:0007669"/>
    <property type="project" value="UniProtKB-KW"/>
</dbReference>
<dbReference type="GO" id="GO:0016874">
    <property type="term" value="F:ligase activity"/>
    <property type="evidence" value="ECO:0007669"/>
    <property type="project" value="UniProtKB-KW"/>
</dbReference>
<feature type="non-terminal residue" evidence="5">
    <location>
        <position position="91"/>
    </location>
</feature>
<dbReference type="InterPro" id="IPR003781">
    <property type="entry name" value="CoA-bd"/>
</dbReference>
<dbReference type="AlphaFoldDB" id="X1LEM9"/>
<gene>
    <name evidence="5" type="ORF">S03H2_69896</name>
</gene>
<dbReference type="InterPro" id="IPR051538">
    <property type="entry name" value="Acyl-CoA_Synth/Transferase"/>
</dbReference>
<evidence type="ECO:0000259" key="4">
    <source>
        <dbReference type="SMART" id="SM00881"/>
    </source>
</evidence>
<keyword evidence="3" id="KW-0067">ATP-binding</keyword>
<sequence length="91" mass="9799">MSRGSLEFLFYPKSVAIVGASENPASFGCDFMNHMLSYGFSGKIYPINPKQTEIMGLKAYPSLEQVPGAIDYVVCCIAVNNAPDLLTQSSG</sequence>
<reference evidence="5" key="1">
    <citation type="journal article" date="2014" name="Front. Microbiol.">
        <title>High frequency of phylogenetically diverse reductive dehalogenase-homologous genes in deep subseafloor sedimentary metagenomes.</title>
        <authorList>
            <person name="Kawai M."/>
            <person name="Futagami T."/>
            <person name="Toyoda A."/>
            <person name="Takaki Y."/>
            <person name="Nishi S."/>
            <person name="Hori S."/>
            <person name="Arai W."/>
            <person name="Tsubouchi T."/>
            <person name="Morono Y."/>
            <person name="Uchiyama I."/>
            <person name="Ito T."/>
            <person name="Fujiyama A."/>
            <person name="Inagaki F."/>
            <person name="Takami H."/>
        </authorList>
    </citation>
    <scope>NUCLEOTIDE SEQUENCE</scope>
    <source>
        <strain evidence="5">Expedition CK06-06</strain>
    </source>
</reference>
<dbReference type="Pfam" id="PF13380">
    <property type="entry name" value="CoA_binding_2"/>
    <property type="match status" value="1"/>
</dbReference>
<dbReference type="SMART" id="SM00881">
    <property type="entry name" value="CoA_binding"/>
    <property type="match status" value="1"/>
</dbReference>
<evidence type="ECO:0000313" key="5">
    <source>
        <dbReference type="EMBL" id="GAI00880.1"/>
    </source>
</evidence>
<evidence type="ECO:0000256" key="3">
    <source>
        <dbReference type="ARBA" id="ARBA00022840"/>
    </source>
</evidence>
<dbReference type="PANTHER" id="PTHR43334:SF1">
    <property type="entry name" value="3-HYDROXYPROPIONATE--COA LIGASE [ADP-FORMING]"/>
    <property type="match status" value="1"/>
</dbReference>